<proteinExistence type="predicted"/>
<evidence type="ECO:0000313" key="2">
    <source>
        <dbReference type="Ensembl" id="ENSGACP00000027040.1"/>
    </source>
</evidence>
<dbReference type="Ensembl" id="ENSGACT00000027092.1">
    <property type="protein sequence ID" value="ENSGACP00000027040.1"/>
    <property type="gene ID" value="ENSGACG00000020448.1"/>
</dbReference>
<evidence type="ECO:0000256" key="1">
    <source>
        <dbReference type="SAM" id="MobiDB-lite"/>
    </source>
</evidence>
<dbReference type="InParanoid" id="G3QAX4"/>
<dbReference type="AlphaFoldDB" id="G3QAX4"/>
<protein>
    <submittedName>
        <fullName evidence="2">Uncharacterized protein</fullName>
    </submittedName>
</protein>
<sequence>RKSAQTVLKEVNGFFSCKFKIPEHVVIQCNRNSSAGTYNSILIYYCHYYNTEHNSLTSNPDRNKAAGMCRDYTKQQTRRHTKPHLHGDDRCSRERHSFDGRQIGGRMWTQIRLSASAKDNS</sequence>
<reference evidence="2" key="1">
    <citation type="submission" date="2006-01" db="EMBL/GenBank/DDBJ databases">
        <authorList>
            <person name="Lindblad-Toh K."/>
            <person name="Mauceli E."/>
            <person name="Grabherr M."/>
            <person name="Chang J.L."/>
            <person name="Lander E.S."/>
        </authorList>
    </citation>
    <scope>NUCLEOTIDE SEQUENCE [LARGE SCALE GENOMIC DNA]</scope>
</reference>
<dbReference type="Bgee" id="ENSGACG00000020448">
    <property type="expression patterns" value="Expressed in diencephalon and 3 other cell types or tissues"/>
</dbReference>
<name>G3QAX4_GASAC</name>
<organism evidence="2">
    <name type="scientific">Gasterosteus aculeatus</name>
    <name type="common">Three-spined stickleback</name>
    <dbReference type="NCBI Taxonomy" id="69293"/>
    <lineage>
        <taxon>Eukaryota</taxon>
        <taxon>Metazoa</taxon>
        <taxon>Chordata</taxon>
        <taxon>Craniata</taxon>
        <taxon>Vertebrata</taxon>
        <taxon>Euteleostomi</taxon>
        <taxon>Actinopterygii</taxon>
        <taxon>Neopterygii</taxon>
        <taxon>Teleostei</taxon>
        <taxon>Neoteleostei</taxon>
        <taxon>Acanthomorphata</taxon>
        <taxon>Eupercaria</taxon>
        <taxon>Perciformes</taxon>
        <taxon>Cottioidei</taxon>
        <taxon>Gasterosteales</taxon>
        <taxon>Gasterosteidae</taxon>
        <taxon>Gasterosteus</taxon>
    </lineage>
</organism>
<feature type="compositionally biased region" description="Basic and acidic residues" evidence="1">
    <location>
        <begin position="85"/>
        <end position="96"/>
    </location>
</feature>
<accession>G3QAX4</accession>
<reference evidence="2" key="2">
    <citation type="submission" date="2024-04" db="UniProtKB">
        <authorList>
            <consortium name="Ensembl"/>
        </authorList>
    </citation>
    <scope>IDENTIFICATION</scope>
</reference>
<feature type="region of interest" description="Disordered" evidence="1">
    <location>
        <begin position="73"/>
        <end position="96"/>
    </location>
</feature>